<keyword evidence="3" id="KW-0378">Hydrolase</keyword>
<dbReference type="InterPro" id="IPR011545">
    <property type="entry name" value="DEAD/DEAH_box_helicase_dom"/>
</dbReference>
<keyword evidence="6" id="KW-0238">DNA-binding</keyword>
<dbReference type="PANTHER" id="PTHR47964:SF1">
    <property type="entry name" value="ATP-DEPENDENT DNA HELICASE HOMOLOG RECG, CHLOROPLASTIC"/>
    <property type="match status" value="1"/>
</dbReference>
<feature type="domain" description="Helicase ATP-binding" evidence="8">
    <location>
        <begin position="197"/>
        <end position="358"/>
    </location>
</feature>
<dbReference type="SMART" id="SM01058">
    <property type="entry name" value="CarD_TRCF"/>
    <property type="match status" value="1"/>
</dbReference>
<dbReference type="Gene3D" id="3.40.50.300">
    <property type="entry name" value="P-loop containing nucleotide triphosphate hydrolases"/>
    <property type="match status" value="2"/>
</dbReference>
<dbReference type="SUPFAM" id="SSF143517">
    <property type="entry name" value="TRCF domain-like"/>
    <property type="match status" value="1"/>
</dbReference>
<evidence type="ECO:0000256" key="4">
    <source>
        <dbReference type="ARBA" id="ARBA00022806"/>
    </source>
</evidence>
<dbReference type="InterPro" id="IPR037235">
    <property type="entry name" value="TRCF-like_C_D7"/>
</dbReference>
<dbReference type="GO" id="GO:0003678">
    <property type="term" value="F:DNA helicase activity"/>
    <property type="evidence" value="ECO:0007669"/>
    <property type="project" value="TreeGrafter"/>
</dbReference>
<evidence type="ECO:0000256" key="5">
    <source>
        <dbReference type="ARBA" id="ARBA00022840"/>
    </source>
</evidence>
<name>A0A7S3EA19_9RHOD</name>
<evidence type="ECO:0000313" key="11">
    <source>
        <dbReference type="EMBL" id="CAE0040407.1"/>
    </source>
</evidence>
<dbReference type="SMART" id="SM00487">
    <property type="entry name" value="DEXDc"/>
    <property type="match status" value="1"/>
</dbReference>
<evidence type="ECO:0000313" key="10">
    <source>
        <dbReference type="EMBL" id="CAE0040406.1"/>
    </source>
</evidence>
<evidence type="ECO:0008006" key="14">
    <source>
        <dbReference type="Google" id="ProtNLM"/>
    </source>
</evidence>
<proteinExistence type="predicted"/>
<dbReference type="InterPro" id="IPR047112">
    <property type="entry name" value="RecG/Mfd"/>
</dbReference>
<reference evidence="10" key="1">
    <citation type="submission" date="2021-01" db="EMBL/GenBank/DDBJ databases">
        <authorList>
            <person name="Corre E."/>
            <person name="Pelletier E."/>
            <person name="Niang G."/>
            <person name="Scheremetjew M."/>
            <person name="Finn R."/>
            <person name="Kale V."/>
            <person name="Holt S."/>
            <person name="Cochrane G."/>
            <person name="Meng A."/>
            <person name="Brown T."/>
            <person name="Cohen L."/>
        </authorList>
    </citation>
    <scope>NUCLEOTIDE SEQUENCE</scope>
    <source>
        <strain evidence="10">CCMP 769</strain>
    </source>
</reference>
<keyword evidence="7" id="KW-0234">DNA repair</keyword>
<dbReference type="Pfam" id="PF00271">
    <property type="entry name" value="Helicase_C"/>
    <property type="match status" value="1"/>
</dbReference>
<dbReference type="Pfam" id="PF03461">
    <property type="entry name" value="TRCF"/>
    <property type="match status" value="1"/>
</dbReference>
<evidence type="ECO:0000256" key="6">
    <source>
        <dbReference type="ARBA" id="ARBA00023125"/>
    </source>
</evidence>
<dbReference type="EMBL" id="HBHW01010954">
    <property type="protein sequence ID" value="CAE0040407.1"/>
    <property type="molecule type" value="Transcribed_RNA"/>
</dbReference>
<dbReference type="PROSITE" id="PS51194">
    <property type="entry name" value="HELICASE_CTER"/>
    <property type="match status" value="1"/>
</dbReference>
<sequence length="754" mass="84475">MAATVGFTHAGCVKRATGGHHGPSARVFRRRKGLVCMTSASTGSRVRKMSPDEDGRKMKIRARDFVVHEDYGVGKFLGTTVEDGEKYAVVQYRDGLLHIPIQDTKEALSFFKPGEVEPKPKLAMMENKTAWKRTVSKARMSAKSLALNLIKLYSTRDKLAREPYSEERELMNEFEAKWEYTPTEDQQTCISDVMEDMCGKSVPMDRLVCGDVGFGKTEVALRAAFLAVANKKQVVVLAPTTVLVTQHYKNFTQRMQGFGVTIGVHMRFVPDEQKKIFEESAVSGELDIIIGTHGVLSFGKKMPKVGLMIIDEEQRFGVQQKESFKGIRKQLDVLTLSATPIPRTMYMGISGVRDMSLMSTPPPLRKSVETSVVTSSDPIVEKTIQHELDRKGQVFIVTPRIKDLHRLSAWVEERFPESTTIVAHSKVGDLEAKMHKFATGQADMLLSTSIIESGIDIPRVNTLIVNRSDMFGLAQLYQLRGRVGRSNLQAFAVFMYNSSETIGATALRRLFAMEEFTELGSSFALAKRDLELRGAGALYGIEQSGTVTGVGVELYMTYLRESVTDWKIVERYTYCDDPQILLSKAYPTIPASFIPNDGERDAANSRILETQTFEELDQVGADFIKEYSSLPKRVETFLKWKELYLILRELGVAEARNIRGMHISLSSRMPEACWKKIIRDALAIPGQFVPKEELSQISNFLERRCKFINSRGLVVQGLGGRPPSAQLAHLVKILRPLALAAQYGRNELEILRKG</sequence>
<dbReference type="InterPro" id="IPR003711">
    <property type="entry name" value="CarD-like/TRCF_RID"/>
</dbReference>
<dbReference type="AlphaFoldDB" id="A0A7S3EA19"/>
<dbReference type="Pfam" id="PF00270">
    <property type="entry name" value="DEAD"/>
    <property type="match status" value="1"/>
</dbReference>
<dbReference type="Gene3D" id="3.90.1150.50">
    <property type="entry name" value="Transcription-repair-coupling factor, D7 domain"/>
    <property type="match status" value="1"/>
</dbReference>
<dbReference type="InterPro" id="IPR005118">
    <property type="entry name" value="TRCF_C"/>
</dbReference>
<dbReference type="EMBL" id="HBHW01010953">
    <property type="protein sequence ID" value="CAE0040406.1"/>
    <property type="molecule type" value="Transcribed_RNA"/>
</dbReference>
<dbReference type="SUPFAM" id="SSF52540">
    <property type="entry name" value="P-loop containing nucleoside triphosphate hydrolases"/>
    <property type="match status" value="2"/>
</dbReference>
<dbReference type="GO" id="GO:0006281">
    <property type="term" value="P:DNA repair"/>
    <property type="evidence" value="ECO:0007669"/>
    <property type="project" value="UniProtKB-KW"/>
</dbReference>
<dbReference type="PROSITE" id="PS51192">
    <property type="entry name" value="HELICASE_ATP_BIND_1"/>
    <property type="match status" value="1"/>
</dbReference>
<feature type="domain" description="Helicase C-terminal" evidence="9">
    <location>
        <begin position="383"/>
        <end position="531"/>
    </location>
</feature>
<accession>A0A7S3EA19</accession>
<protein>
    <recommendedName>
        <fullName evidence="14">Transcription-repair-coupling factor</fullName>
    </recommendedName>
</protein>
<evidence type="ECO:0000256" key="3">
    <source>
        <dbReference type="ARBA" id="ARBA00022801"/>
    </source>
</evidence>
<evidence type="ECO:0000256" key="1">
    <source>
        <dbReference type="ARBA" id="ARBA00022741"/>
    </source>
</evidence>
<keyword evidence="5" id="KW-0067">ATP-binding</keyword>
<dbReference type="GO" id="GO:0003677">
    <property type="term" value="F:DNA binding"/>
    <property type="evidence" value="ECO:0007669"/>
    <property type="project" value="UniProtKB-KW"/>
</dbReference>
<dbReference type="Gene3D" id="2.40.10.170">
    <property type="match status" value="1"/>
</dbReference>
<dbReference type="InterPro" id="IPR001650">
    <property type="entry name" value="Helicase_C-like"/>
</dbReference>
<evidence type="ECO:0000313" key="12">
    <source>
        <dbReference type="EMBL" id="CAE0040408.1"/>
    </source>
</evidence>
<evidence type="ECO:0000259" key="9">
    <source>
        <dbReference type="PROSITE" id="PS51194"/>
    </source>
</evidence>
<evidence type="ECO:0000313" key="13">
    <source>
        <dbReference type="EMBL" id="CAE0040409.1"/>
    </source>
</evidence>
<dbReference type="SMART" id="SM00490">
    <property type="entry name" value="HELICc"/>
    <property type="match status" value="1"/>
</dbReference>
<evidence type="ECO:0000259" key="8">
    <source>
        <dbReference type="PROSITE" id="PS51192"/>
    </source>
</evidence>
<dbReference type="InterPro" id="IPR027417">
    <property type="entry name" value="P-loop_NTPase"/>
</dbReference>
<keyword evidence="2" id="KW-0227">DNA damage</keyword>
<dbReference type="EMBL" id="HBHW01010955">
    <property type="protein sequence ID" value="CAE0040408.1"/>
    <property type="molecule type" value="Transcribed_RNA"/>
</dbReference>
<evidence type="ECO:0000256" key="2">
    <source>
        <dbReference type="ARBA" id="ARBA00022763"/>
    </source>
</evidence>
<dbReference type="GO" id="GO:0016787">
    <property type="term" value="F:hydrolase activity"/>
    <property type="evidence" value="ECO:0007669"/>
    <property type="project" value="UniProtKB-KW"/>
</dbReference>
<dbReference type="EMBL" id="HBHW01010956">
    <property type="protein sequence ID" value="CAE0040409.1"/>
    <property type="molecule type" value="Transcribed_RNA"/>
</dbReference>
<evidence type="ECO:0000256" key="7">
    <source>
        <dbReference type="ARBA" id="ARBA00023204"/>
    </source>
</evidence>
<keyword evidence="4" id="KW-0347">Helicase</keyword>
<dbReference type="GO" id="GO:0005524">
    <property type="term" value="F:ATP binding"/>
    <property type="evidence" value="ECO:0007669"/>
    <property type="project" value="UniProtKB-KW"/>
</dbReference>
<keyword evidence="1" id="KW-0547">Nucleotide-binding</keyword>
<dbReference type="Pfam" id="PF02559">
    <property type="entry name" value="CarD_TRCF_RID"/>
    <property type="match status" value="1"/>
</dbReference>
<organism evidence="10">
    <name type="scientific">Rhodosorus marinus</name>
    <dbReference type="NCBI Taxonomy" id="101924"/>
    <lineage>
        <taxon>Eukaryota</taxon>
        <taxon>Rhodophyta</taxon>
        <taxon>Stylonematophyceae</taxon>
        <taxon>Stylonematales</taxon>
        <taxon>Stylonemataceae</taxon>
        <taxon>Rhodosorus</taxon>
    </lineage>
</organism>
<dbReference type="PANTHER" id="PTHR47964">
    <property type="entry name" value="ATP-DEPENDENT DNA HELICASE HOMOLOG RECG, CHLOROPLASTIC"/>
    <property type="match status" value="1"/>
</dbReference>
<dbReference type="InterPro" id="IPR014001">
    <property type="entry name" value="Helicase_ATP-bd"/>
</dbReference>
<gene>
    <name evidence="10" type="ORF">RMAR00112_LOCUS8370</name>
    <name evidence="11" type="ORF">RMAR00112_LOCUS8371</name>
    <name evidence="12" type="ORF">RMAR00112_LOCUS8372</name>
    <name evidence="13" type="ORF">RMAR00112_LOCUS8373</name>
</gene>
<dbReference type="SMART" id="SM00982">
    <property type="entry name" value="TRCF"/>
    <property type="match status" value="1"/>
</dbReference>